<feature type="region of interest" description="Disordered" evidence="3">
    <location>
        <begin position="1"/>
        <end position="51"/>
    </location>
</feature>
<dbReference type="InterPro" id="IPR035979">
    <property type="entry name" value="RBD_domain_sf"/>
</dbReference>
<feature type="compositionally biased region" description="Basic residues" evidence="3">
    <location>
        <begin position="1"/>
        <end position="12"/>
    </location>
</feature>
<sequence length="246" mass="26070">MASARHGTRKPYSRPTPRGDVDGQWVHDRAPTGPRGRTTLPRGPAAPTTSAAATNTKLVVSNLHYDITPKDLISVFGQIGTLVREPLLRYDRSGRSIGSAIVSFETALEATRAKKQFDGYLAKGQPMSIAYDTMPPRAPRTRRANSAPTTASLLNRIEKPPLAERLSVDDTSVKIPSGPRAFTGGPARTRASRGGGGATRAPKGPKKPKTAEELDKELDAFMGDAEASPATVATAGTDAAQDVDMV</sequence>
<reference evidence="5" key="1">
    <citation type="submission" date="2020-11" db="EMBL/GenBank/DDBJ databases">
        <authorList>
            <consortium name="DOE Joint Genome Institute"/>
            <person name="Ahrendt S."/>
            <person name="Riley R."/>
            <person name="Andreopoulos W."/>
            <person name="Labutti K."/>
            <person name="Pangilinan J."/>
            <person name="Ruiz-Duenas F.J."/>
            <person name="Barrasa J.M."/>
            <person name="Sanchez-Garcia M."/>
            <person name="Camarero S."/>
            <person name="Miyauchi S."/>
            <person name="Serrano A."/>
            <person name="Linde D."/>
            <person name="Babiker R."/>
            <person name="Drula E."/>
            <person name="Ayuso-Fernandez I."/>
            <person name="Pacheco R."/>
            <person name="Padilla G."/>
            <person name="Ferreira P."/>
            <person name="Barriuso J."/>
            <person name="Kellner H."/>
            <person name="Castanera R."/>
            <person name="Alfaro M."/>
            <person name="Ramirez L."/>
            <person name="Pisabarro A.G."/>
            <person name="Kuo A."/>
            <person name="Tritt A."/>
            <person name="Lipzen A."/>
            <person name="He G."/>
            <person name="Yan M."/>
            <person name="Ng V."/>
            <person name="Cullen D."/>
            <person name="Martin F."/>
            <person name="Rosso M.-N."/>
            <person name="Henrissat B."/>
            <person name="Hibbett D."/>
            <person name="Martinez A.T."/>
            <person name="Grigoriev I.V."/>
        </authorList>
    </citation>
    <scope>NUCLEOTIDE SEQUENCE</scope>
    <source>
        <strain evidence="5">CIRM-BRFM 674</strain>
    </source>
</reference>
<keyword evidence="1 2" id="KW-0694">RNA-binding</keyword>
<dbReference type="GO" id="GO:0003729">
    <property type="term" value="F:mRNA binding"/>
    <property type="evidence" value="ECO:0007669"/>
    <property type="project" value="TreeGrafter"/>
</dbReference>
<dbReference type="InterPro" id="IPR000504">
    <property type="entry name" value="RRM_dom"/>
</dbReference>
<evidence type="ECO:0000313" key="6">
    <source>
        <dbReference type="Proteomes" id="UP000807469"/>
    </source>
</evidence>
<feature type="domain" description="RRM" evidence="4">
    <location>
        <begin position="56"/>
        <end position="134"/>
    </location>
</feature>
<dbReference type="Proteomes" id="UP000807469">
    <property type="component" value="Unassembled WGS sequence"/>
</dbReference>
<dbReference type="SUPFAM" id="SSF54928">
    <property type="entry name" value="RNA-binding domain, RBD"/>
    <property type="match status" value="1"/>
</dbReference>
<dbReference type="InterPro" id="IPR012677">
    <property type="entry name" value="Nucleotide-bd_a/b_plait_sf"/>
</dbReference>
<dbReference type="PANTHER" id="PTHR19965:SF82">
    <property type="entry name" value="THO COMPLEX SUBUNIT 4"/>
    <property type="match status" value="1"/>
</dbReference>
<dbReference type="Gene3D" id="3.30.70.330">
    <property type="match status" value="1"/>
</dbReference>
<evidence type="ECO:0000259" key="4">
    <source>
        <dbReference type="PROSITE" id="PS50102"/>
    </source>
</evidence>
<dbReference type="EMBL" id="MU155250">
    <property type="protein sequence ID" value="KAF9477787.1"/>
    <property type="molecule type" value="Genomic_DNA"/>
</dbReference>
<name>A0A9P6CSW5_9AGAR</name>
<accession>A0A9P6CSW5</accession>
<dbReference type="Pfam" id="PF13865">
    <property type="entry name" value="FoP_duplication"/>
    <property type="match status" value="1"/>
</dbReference>
<dbReference type="PROSITE" id="PS50102">
    <property type="entry name" value="RRM"/>
    <property type="match status" value="1"/>
</dbReference>
<keyword evidence="6" id="KW-1185">Reference proteome</keyword>
<dbReference type="GO" id="GO:0005634">
    <property type="term" value="C:nucleus"/>
    <property type="evidence" value="ECO:0007669"/>
    <property type="project" value="TreeGrafter"/>
</dbReference>
<dbReference type="Pfam" id="PF00076">
    <property type="entry name" value="RRM_1"/>
    <property type="match status" value="1"/>
</dbReference>
<evidence type="ECO:0000256" key="2">
    <source>
        <dbReference type="PROSITE-ProRule" id="PRU00176"/>
    </source>
</evidence>
<dbReference type="CDD" id="cd12418">
    <property type="entry name" value="RRM_Aly_REF_like"/>
    <property type="match status" value="1"/>
</dbReference>
<feature type="compositionally biased region" description="Basic and acidic residues" evidence="3">
    <location>
        <begin position="17"/>
        <end position="30"/>
    </location>
</feature>
<organism evidence="5 6">
    <name type="scientific">Pholiota conissans</name>
    <dbReference type="NCBI Taxonomy" id="109636"/>
    <lineage>
        <taxon>Eukaryota</taxon>
        <taxon>Fungi</taxon>
        <taxon>Dikarya</taxon>
        <taxon>Basidiomycota</taxon>
        <taxon>Agaricomycotina</taxon>
        <taxon>Agaricomycetes</taxon>
        <taxon>Agaricomycetidae</taxon>
        <taxon>Agaricales</taxon>
        <taxon>Agaricineae</taxon>
        <taxon>Strophariaceae</taxon>
        <taxon>Pholiota</taxon>
    </lineage>
</organism>
<dbReference type="InterPro" id="IPR025715">
    <property type="entry name" value="FoP_C"/>
</dbReference>
<proteinExistence type="predicted"/>
<feature type="region of interest" description="Disordered" evidence="3">
    <location>
        <begin position="223"/>
        <end position="246"/>
    </location>
</feature>
<evidence type="ECO:0000256" key="3">
    <source>
        <dbReference type="SAM" id="MobiDB-lite"/>
    </source>
</evidence>
<evidence type="ECO:0000256" key="1">
    <source>
        <dbReference type="ARBA" id="ARBA00022884"/>
    </source>
</evidence>
<evidence type="ECO:0000313" key="5">
    <source>
        <dbReference type="EMBL" id="KAF9477787.1"/>
    </source>
</evidence>
<protein>
    <submittedName>
        <fullName evidence="5">RNA-binding domain-containing protein</fullName>
    </submittedName>
</protein>
<dbReference type="OrthoDB" id="5382468at2759"/>
<dbReference type="InterPro" id="IPR051229">
    <property type="entry name" value="ALYREF_mRNA_export"/>
</dbReference>
<dbReference type="SMART" id="SM01218">
    <property type="entry name" value="FoP_duplication"/>
    <property type="match status" value="1"/>
</dbReference>
<gene>
    <name evidence="5" type="ORF">BDN70DRAFT_880722</name>
</gene>
<dbReference type="PANTHER" id="PTHR19965">
    <property type="entry name" value="RNA AND EXPORT FACTOR BINDING PROTEIN"/>
    <property type="match status" value="1"/>
</dbReference>
<comment type="caution">
    <text evidence="5">The sequence shown here is derived from an EMBL/GenBank/DDBJ whole genome shotgun (WGS) entry which is preliminary data.</text>
</comment>
<dbReference type="AlphaFoldDB" id="A0A9P6CSW5"/>
<feature type="region of interest" description="Disordered" evidence="3">
    <location>
        <begin position="172"/>
        <end position="211"/>
    </location>
</feature>
<dbReference type="SMART" id="SM00360">
    <property type="entry name" value="RRM"/>
    <property type="match status" value="1"/>
</dbReference>